<sequence>MKKFFIKKIVFISLLFSFLILSACDKHSDLENIQFTNYIDAYDLRIFAKEDVSSDFLNNVGKAYEEMFADNPMIDQDMRSKYLSTSKNKYVYQRVGVEASFENNENYAYGSPPDPYQDNVTDYIWEMKQGGKSQIGEVVEHLLHTITNVILYLAYIEDWDYMNSTSALSLATQEAIDQGIYDISSYEEIKKEDIEMYYKVITQEYAYWLILAEWDYYITAGKKREDISGNEEFIIGTPTEIESQLPLGHKLYKDYVETILSIPDKATITSLFP</sequence>
<accession>A0A381RH07</accession>
<dbReference type="AlphaFoldDB" id="A0A381RH07"/>
<evidence type="ECO:0000313" key="1">
    <source>
        <dbReference type="EMBL" id="SUZ90228.1"/>
    </source>
</evidence>
<reference evidence="1" key="1">
    <citation type="submission" date="2018-05" db="EMBL/GenBank/DDBJ databases">
        <authorList>
            <person name="Lanie J.A."/>
            <person name="Ng W.-L."/>
            <person name="Kazmierczak K.M."/>
            <person name="Andrzejewski T.M."/>
            <person name="Davidsen T.M."/>
            <person name="Wayne K.J."/>
            <person name="Tettelin H."/>
            <person name="Glass J.I."/>
            <person name="Rusch D."/>
            <person name="Podicherti R."/>
            <person name="Tsui H.-C.T."/>
            <person name="Winkler M.E."/>
        </authorList>
    </citation>
    <scope>NUCLEOTIDE SEQUENCE</scope>
</reference>
<dbReference type="EMBL" id="UINC01001877">
    <property type="protein sequence ID" value="SUZ90228.1"/>
    <property type="molecule type" value="Genomic_DNA"/>
</dbReference>
<protein>
    <submittedName>
        <fullName evidence="1">Uncharacterized protein</fullName>
    </submittedName>
</protein>
<gene>
    <name evidence="1" type="ORF">METZ01_LOCUS43082</name>
</gene>
<name>A0A381RH07_9ZZZZ</name>
<proteinExistence type="predicted"/>
<organism evidence="1">
    <name type="scientific">marine metagenome</name>
    <dbReference type="NCBI Taxonomy" id="408172"/>
    <lineage>
        <taxon>unclassified sequences</taxon>
        <taxon>metagenomes</taxon>
        <taxon>ecological metagenomes</taxon>
    </lineage>
</organism>
<dbReference type="PROSITE" id="PS51257">
    <property type="entry name" value="PROKAR_LIPOPROTEIN"/>
    <property type="match status" value="1"/>
</dbReference>